<feature type="region of interest" description="Disordered" evidence="1">
    <location>
        <begin position="116"/>
        <end position="142"/>
    </location>
</feature>
<dbReference type="AlphaFoldDB" id="A0A426Y509"/>
<evidence type="ECO:0000256" key="1">
    <source>
        <dbReference type="SAM" id="MobiDB-lite"/>
    </source>
</evidence>
<organism evidence="2 3">
    <name type="scientific">Ensete ventricosum</name>
    <name type="common">Abyssinian banana</name>
    <name type="synonym">Musa ensete</name>
    <dbReference type="NCBI Taxonomy" id="4639"/>
    <lineage>
        <taxon>Eukaryota</taxon>
        <taxon>Viridiplantae</taxon>
        <taxon>Streptophyta</taxon>
        <taxon>Embryophyta</taxon>
        <taxon>Tracheophyta</taxon>
        <taxon>Spermatophyta</taxon>
        <taxon>Magnoliopsida</taxon>
        <taxon>Liliopsida</taxon>
        <taxon>Zingiberales</taxon>
        <taxon>Musaceae</taxon>
        <taxon>Ensete</taxon>
    </lineage>
</organism>
<reference evidence="2 3" key="1">
    <citation type="journal article" date="2014" name="Agronomy (Basel)">
        <title>A Draft Genome Sequence for Ensete ventricosum, the Drought-Tolerant Tree Against Hunger.</title>
        <authorList>
            <person name="Harrison J."/>
            <person name="Moore K.A."/>
            <person name="Paszkiewicz K."/>
            <person name="Jones T."/>
            <person name="Grant M."/>
            <person name="Ambacheew D."/>
            <person name="Muzemil S."/>
            <person name="Studholme D.J."/>
        </authorList>
    </citation>
    <scope>NUCLEOTIDE SEQUENCE [LARGE SCALE GENOMIC DNA]</scope>
</reference>
<dbReference type="Proteomes" id="UP000287651">
    <property type="component" value="Unassembled WGS sequence"/>
</dbReference>
<proteinExistence type="predicted"/>
<dbReference type="EMBL" id="AMZH03014921">
    <property type="protein sequence ID" value="RRT46843.1"/>
    <property type="molecule type" value="Genomic_DNA"/>
</dbReference>
<evidence type="ECO:0000313" key="3">
    <source>
        <dbReference type="Proteomes" id="UP000287651"/>
    </source>
</evidence>
<sequence length="142" mass="16215">MARGRRSRIGGTELSLDGKSEKRILGTPKEEVRSCRWTTEGYHQWRRDSRSRHRWVHYEHQSLEGASYDQRREWAMALRLQLRRRKVATTSKATKEEQRVALLAAIAKGWPIAGAGEQKASAAGDDDNDDDGVDGKGRNRKK</sequence>
<feature type="compositionally biased region" description="Basic and acidic residues" evidence="1">
    <location>
        <begin position="133"/>
        <end position="142"/>
    </location>
</feature>
<comment type="caution">
    <text evidence="2">The sequence shown here is derived from an EMBL/GenBank/DDBJ whole genome shotgun (WGS) entry which is preliminary data.</text>
</comment>
<protein>
    <submittedName>
        <fullName evidence="2">Uncharacterized protein</fullName>
    </submittedName>
</protein>
<gene>
    <name evidence="2" type="ORF">B296_00051343</name>
</gene>
<evidence type="ECO:0000313" key="2">
    <source>
        <dbReference type="EMBL" id="RRT46843.1"/>
    </source>
</evidence>
<accession>A0A426Y509</accession>
<feature type="region of interest" description="Disordered" evidence="1">
    <location>
        <begin position="1"/>
        <end position="22"/>
    </location>
</feature>
<name>A0A426Y509_ENSVE</name>